<keyword evidence="2" id="KW-1185">Reference proteome</keyword>
<reference evidence="2" key="1">
    <citation type="journal article" date="2011" name="Genome Res.">
        <title>Phylogeny-wide analysis of social amoeba genomes highlights ancient origins for complex intercellular communication.</title>
        <authorList>
            <person name="Heidel A.J."/>
            <person name="Lawal H.M."/>
            <person name="Felder M."/>
            <person name="Schilde C."/>
            <person name="Helps N.R."/>
            <person name="Tunggal B."/>
            <person name="Rivero F."/>
            <person name="John U."/>
            <person name="Schleicher M."/>
            <person name="Eichinger L."/>
            <person name="Platzer M."/>
            <person name="Noegel A.A."/>
            <person name="Schaap P."/>
            <person name="Gloeckner G."/>
        </authorList>
    </citation>
    <scope>NUCLEOTIDE SEQUENCE [LARGE SCALE GENOMIC DNA]</scope>
    <source>
        <strain evidence="2">SH3</strain>
    </source>
</reference>
<organism evidence="1 2">
    <name type="scientific">Cavenderia fasciculata</name>
    <name type="common">Slime mold</name>
    <name type="synonym">Dictyostelium fasciculatum</name>
    <dbReference type="NCBI Taxonomy" id="261658"/>
    <lineage>
        <taxon>Eukaryota</taxon>
        <taxon>Amoebozoa</taxon>
        <taxon>Evosea</taxon>
        <taxon>Eumycetozoa</taxon>
        <taxon>Dictyostelia</taxon>
        <taxon>Acytosteliales</taxon>
        <taxon>Cavenderiaceae</taxon>
        <taxon>Cavenderia</taxon>
    </lineage>
</organism>
<proteinExistence type="predicted"/>
<dbReference type="AlphaFoldDB" id="F4PMQ0"/>
<protein>
    <submittedName>
        <fullName evidence="1">Uncharacterized protein</fullName>
    </submittedName>
</protein>
<evidence type="ECO:0000313" key="2">
    <source>
        <dbReference type="Proteomes" id="UP000007797"/>
    </source>
</evidence>
<dbReference type="EMBL" id="GL883008">
    <property type="protein sequence ID" value="EGG22847.1"/>
    <property type="molecule type" value="Genomic_DNA"/>
</dbReference>
<dbReference type="Proteomes" id="UP000007797">
    <property type="component" value="Unassembled WGS sequence"/>
</dbReference>
<evidence type="ECO:0000313" key="1">
    <source>
        <dbReference type="EMBL" id="EGG22847.1"/>
    </source>
</evidence>
<sequence length="763" mass="90016">MNNKADINNLFKSLLHSSYIRTKIFNHVEIIHQRIISSDLLVLKSNQIVSLCECIKVNRSDLFIKHFDSVYQSMLSYSNEKEFSFNNKTFKQILNTIFQYDGHVELDYLLQRFGRIKMTVLRDGFIKPPINVFRLLIQHNYHLPEKNDNETDHAIFVDVLTRLAVFNGELEMFDRIFNDYFDHNSDKFSFYVDKRSFKGLINKLNNQQHTTNNNNNNNNNGDNNNQSKYYVIFYMVKKLLSFGVDLRSLLFIDALECDNNQEIIKWIRDSFDSKEQGNGTVEDFNQLFQHYLLFPIEKYATTNTLKLIEFNQLVSSSNRLSTRAAQFGNLDFLSYMYDMKQYQYLFEKTQLHDSLSGPHLECANFLMTIAVKEGYTKLQCWSIDPSIMSLDLVKRLVEIQCQMMSFSGLIESAIKSNQPETLEFILSLLKDENMEFFDSDEKFVIMSLALDDPVITEMLLDRFFSSEDRPPKTFTVEYIDKKICYAPLLSLFNKGHSIEFNPLEYYTSNPSIVSQKVVQLCLEHLSIERVPPWVILVSVNHPDFNDQGDYKLLKDTLSLINQYPEEDMQELQHDVLNEACRMGLVKVVECFGDWAWKFGDSLFRTAMEYKQTQMALFLGQAITTHFKEMDTNRLELILNYFYFIDDDQDFEMIWDVLQPLTSNSSYVSRAITYSRFKFSKRSSKTKTIDRFIKHYTRYYNSPEKDQFKMTPIRITNRDQSFDPFNIHHLYTNYRDCPVIDFSDFNVDKYYIQNNELGVIPFNK</sequence>
<dbReference type="KEGG" id="dfa:DFA_04977"/>
<name>F4PMQ0_CACFS</name>
<accession>F4PMQ0</accession>
<dbReference type="GeneID" id="14874990"/>
<dbReference type="RefSeq" id="XP_004360698.1">
    <property type="nucleotide sequence ID" value="XM_004360641.1"/>
</dbReference>
<gene>
    <name evidence="1" type="ORF">DFA_04977</name>
</gene>